<keyword evidence="1" id="KW-1133">Transmembrane helix</keyword>
<feature type="transmembrane region" description="Helical" evidence="1">
    <location>
        <begin position="129"/>
        <end position="148"/>
    </location>
</feature>
<keyword evidence="1" id="KW-0812">Transmembrane</keyword>
<dbReference type="Proteomes" id="UP000252255">
    <property type="component" value="Unassembled WGS sequence"/>
</dbReference>
<keyword evidence="1" id="KW-0472">Membrane</keyword>
<evidence type="ECO:0000256" key="1">
    <source>
        <dbReference type="SAM" id="Phobius"/>
    </source>
</evidence>
<gene>
    <name evidence="2" type="ORF">TH30_09335</name>
</gene>
<protein>
    <submittedName>
        <fullName evidence="2">Uncharacterized protein</fullName>
    </submittedName>
</protein>
<feature type="transmembrane region" description="Helical" evidence="1">
    <location>
        <begin position="195"/>
        <end position="217"/>
    </location>
</feature>
<accession>A0A367WZG2</accession>
<proteinExistence type="predicted"/>
<feature type="transmembrane region" description="Helical" evidence="1">
    <location>
        <begin position="15"/>
        <end position="34"/>
    </location>
</feature>
<feature type="transmembrane region" description="Helical" evidence="1">
    <location>
        <begin position="168"/>
        <end position="189"/>
    </location>
</feature>
<feature type="transmembrane region" description="Helical" evidence="1">
    <location>
        <begin position="72"/>
        <end position="90"/>
    </location>
</feature>
<comment type="caution">
    <text evidence="2">The sequence shown here is derived from an EMBL/GenBank/DDBJ whole genome shotgun (WGS) entry which is preliminary data.</text>
</comment>
<evidence type="ECO:0000313" key="3">
    <source>
        <dbReference type="Proteomes" id="UP000252255"/>
    </source>
</evidence>
<feature type="transmembrane region" description="Helical" evidence="1">
    <location>
        <begin position="229"/>
        <end position="247"/>
    </location>
</feature>
<organism evidence="2 3">
    <name type="scientific">Thalassospira profundimaris</name>
    <dbReference type="NCBI Taxonomy" id="502049"/>
    <lineage>
        <taxon>Bacteria</taxon>
        <taxon>Pseudomonadati</taxon>
        <taxon>Pseudomonadota</taxon>
        <taxon>Alphaproteobacteria</taxon>
        <taxon>Rhodospirillales</taxon>
        <taxon>Thalassospiraceae</taxon>
        <taxon>Thalassospira</taxon>
    </lineage>
</organism>
<name>A0A367WZG2_9PROT</name>
<feature type="transmembrane region" description="Helical" evidence="1">
    <location>
        <begin position="41"/>
        <end position="60"/>
    </location>
</feature>
<reference evidence="2 3" key="1">
    <citation type="submission" date="2014-07" db="EMBL/GenBank/DDBJ databases">
        <title>Draft genome sequence of Thalassospira profundimaris PR54-5.</title>
        <authorList>
            <person name="Lai Q."/>
            <person name="Shao Z."/>
        </authorList>
    </citation>
    <scope>NUCLEOTIDE SEQUENCE [LARGE SCALE GENOMIC DNA]</scope>
    <source>
        <strain evidence="2 3">PR54-5</strain>
    </source>
</reference>
<feature type="transmembrane region" description="Helical" evidence="1">
    <location>
        <begin position="102"/>
        <end position="123"/>
    </location>
</feature>
<sequence>MSLNDLCARCPNVELILAKLGVSVGMVLGLSFLAERAGPRAAGILSGYPLGTAILLYFIAVEQGIAFASESAVYAMPGLIATLAFLYGYFHASRRLVSLPVILQILLSSLAAFVVYFIVSWLFQLTSMSLTQAAIILLFAIFAALVLFRKIENVKILNRVRITKRVIVFRAGLASLIVLVISGLAALIGPRWSGLLSGFPVALYPTMIILHFSYGAAPVHTLVRNFPRGMGALWIYTLAVSLSYPVLGLNFGTLVSFAVATVYLVAYSTFVWMRQKSVRTVE</sequence>
<dbReference type="AlphaFoldDB" id="A0A367WZG2"/>
<feature type="transmembrane region" description="Helical" evidence="1">
    <location>
        <begin position="253"/>
        <end position="273"/>
    </location>
</feature>
<dbReference type="EMBL" id="JPWI01000004">
    <property type="protein sequence ID" value="RCK46778.1"/>
    <property type="molecule type" value="Genomic_DNA"/>
</dbReference>
<evidence type="ECO:0000313" key="2">
    <source>
        <dbReference type="EMBL" id="RCK46778.1"/>
    </source>
</evidence>